<dbReference type="AlphaFoldDB" id="A0ABD1UQ75"/>
<dbReference type="EMBL" id="JBFOLK010000003">
    <property type="protein sequence ID" value="KAL2527199.1"/>
    <property type="molecule type" value="Genomic_DNA"/>
</dbReference>
<comment type="caution">
    <text evidence="4">The sequence shown here is derived from an EMBL/GenBank/DDBJ whole genome shotgun (WGS) entry which is preliminary data.</text>
</comment>
<proteinExistence type="predicted"/>
<gene>
    <name evidence="4" type="ORF">Adt_12253</name>
</gene>
<feature type="region of interest" description="Disordered" evidence="2">
    <location>
        <begin position="46"/>
        <end position="79"/>
    </location>
</feature>
<sequence>MGYVQLVPQHCLKQMVLHCLKQMQYQTMDANADVDVDADMDTNMDMGRGRGRGRNNGRYQPQGNSFKKHKMNENNSSKKEHEENCFRCGMKGHWSRTCRTTKHLVDLYQRSIKGKEKVETNFADFDGPIDVTHLDVSDFFADQSRNINHLIEGGVIENLD</sequence>
<evidence type="ECO:0000259" key="3">
    <source>
        <dbReference type="PROSITE" id="PS50158"/>
    </source>
</evidence>
<dbReference type="InterPro" id="IPR001878">
    <property type="entry name" value="Znf_CCHC"/>
</dbReference>
<evidence type="ECO:0000256" key="2">
    <source>
        <dbReference type="SAM" id="MobiDB-lite"/>
    </source>
</evidence>
<keyword evidence="1" id="KW-0862">Zinc</keyword>
<evidence type="ECO:0000313" key="5">
    <source>
        <dbReference type="Proteomes" id="UP001604336"/>
    </source>
</evidence>
<dbReference type="PANTHER" id="PTHR33325">
    <property type="entry name" value="ZINC FINGER, CCHC-TYPE-RELATED"/>
    <property type="match status" value="1"/>
</dbReference>
<dbReference type="PANTHER" id="PTHR33325:SF5">
    <property type="entry name" value="TRANSCRIPTION FACTOR INTERACTOR AND REGULATOR CCHC(ZN) FAMILY"/>
    <property type="match status" value="1"/>
</dbReference>
<protein>
    <submittedName>
        <fullName evidence="4">Retrovirus-related Pol polyprotein from transposon RE1</fullName>
    </submittedName>
</protein>
<keyword evidence="1" id="KW-0479">Metal-binding</keyword>
<dbReference type="PROSITE" id="PS50158">
    <property type="entry name" value="ZF_CCHC"/>
    <property type="match status" value="1"/>
</dbReference>
<accession>A0ABD1UQ75</accession>
<keyword evidence="5" id="KW-1185">Reference proteome</keyword>
<feature type="domain" description="CCHC-type" evidence="3">
    <location>
        <begin position="85"/>
        <end position="99"/>
    </location>
</feature>
<name>A0ABD1UQ75_9LAMI</name>
<evidence type="ECO:0000256" key="1">
    <source>
        <dbReference type="PROSITE-ProRule" id="PRU00047"/>
    </source>
</evidence>
<dbReference type="Proteomes" id="UP001604336">
    <property type="component" value="Unassembled WGS sequence"/>
</dbReference>
<evidence type="ECO:0000313" key="4">
    <source>
        <dbReference type="EMBL" id="KAL2527199.1"/>
    </source>
</evidence>
<keyword evidence="1" id="KW-0863">Zinc-finger</keyword>
<dbReference type="Gene3D" id="4.10.60.10">
    <property type="entry name" value="Zinc finger, CCHC-type"/>
    <property type="match status" value="1"/>
</dbReference>
<dbReference type="SUPFAM" id="SSF57756">
    <property type="entry name" value="Retrovirus zinc finger-like domains"/>
    <property type="match status" value="1"/>
</dbReference>
<dbReference type="InterPro" id="IPR036875">
    <property type="entry name" value="Znf_CCHC_sf"/>
</dbReference>
<dbReference type="GO" id="GO:0008270">
    <property type="term" value="F:zinc ion binding"/>
    <property type="evidence" value="ECO:0007669"/>
    <property type="project" value="UniProtKB-KW"/>
</dbReference>
<reference evidence="5" key="1">
    <citation type="submission" date="2024-07" db="EMBL/GenBank/DDBJ databases">
        <title>Two chromosome-level genome assemblies of Korean endemic species Abeliophyllum distichum and Forsythia ovata (Oleaceae).</title>
        <authorList>
            <person name="Jang H."/>
        </authorList>
    </citation>
    <scope>NUCLEOTIDE SEQUENCE [LARGE SCALE GENOMIC DNA]</scope>
</reference>
<organism evidence="4 5">
    <name type="scientific">Abeliophyllum distichum</name>
    <dbReference type="NCBI Taxonomy" id="126358"/>
    <lineage>
        <taxon>Eukaryota</taxon>
        <taxon>Viridiplantae</taxon>
        <taxon>Streptophyta</taxon>
        <taxon>Embryophyta</taxon>
        <taxon>Tracheophyta</taxon>
        <taxon>Spermatophyta</taxon>
        <taxon>Magnoliopsida</taxon>
        <taxon>eudicotyledons</taxon>
        <taxon>Gunneridae</taxon>
        <taxon>Pentapetalae</taxon>
        <taxon>asterids</taxon>
        <taxon>lamiids</taxon>
        <taxon>Lamiales</taxon>
        <taxon>Oleaceae</taxon>
        <taxon>Forsythieae</taxon>
        <taxon>Abeliophyllum</taxon>
    </lineage>
</organism>